<dbReference type="Proteomes" id="UP000198415">
    <property type="component" value="Unassembled WGS sequence"/>
</dbReference>
<dbReference type="InterPro" id="IPR053801">
    <property type="entry name" value="DUF6959"/>
</dbReference>
<sequence length="85" mass="9444">MGGNVAVTQLAGRAFPDVHIQGDTFANLRQEVADAARRLRREPDDGEALDDLDYAVDDMTRMLSFYEAILAERGIDLPYARESNS</sequence>
<dbReference type="Pfam" id="PF22281">
    <property type="entry name" value="DUF6959"/>
    <property type="match status" value="1"/>
</dbReference>
<organism evidence="1 2">
    <name type="scientific">Actinoplanes regularis</name>
    <dbReference type="NCBI Taxonomy" id="52697"/>
    <lineage>
        <taxon>Bacteria</taxon>
        <taxon>Bacillati</taxon>
        <taxon>Actinomycetota</taxon>
        <taxon>Actinomycetes</taxon>
        <taxon>Micromonosporales</taxon>
        <taxon>Micromonosporaceae</taxon>
        <taxon>Actinoplanes</taxon>
    </lineage>
</organism>
<accession>A0A239KES9</accession>
<evidence type="ECO:0000313" key="2">
    <source>
        <dbReference type="Proteomes" id="UP000198415"/>
    </source>
</evidence>
<name>A0A239KES9_9ACTN</name>
<reference evidence="1 2" key="1">
    <citation type="submission" date="2017-06" db="EMBL/GenBank/DDBJ databases">
        <authorList>
            <person name="Kim H.J."/>
            <person name="Triplett B.A."/>
        </authorList>
    </citation>
    <scope>NUCLEOTIDE SEQUENCE [LARGE SCALE GENOMIC DNA]</scope>
    <source>
        <strain evidence="1 2">DSM 43151</strain>
    </source>
</reference>
<keyword evidence="2" id="KW-1185">Reference proteome</keyword>
<protein>
    <submittedName>
        <fullName evidence="1">Uncharacterized protein</fullName>
    </submittedName>
</protein>
<evidence type="ECO:0000313" key="1">
    <source>
        <dbReference type="EMBL" id="SNT16565.1"/>
    </source>
</evidence>
<proteinExistence type="predicted"/>
<dbReference type="EMBL" id="FZNR01000048">
    <property type="protein sequence ID" value="SNT16565.1"/>
    <property type="molecule type" value="Genomic_DNA"/>
</dbReference>
<gene>
    <name evidence="1" type="ORF">SAMN06264365_14818</name>
</gene>
<dbReference type="AlphaFoldDB" id="A0A239KES9"/>